<feature type="transmembrane region" description="Helical" evidence="1">
    <location>
        <begin position="6"/>
        <end position="33"/>
    </location>
</feature>
<dbReference type="AlphaFoldDB" id="T2PKL6"/>
<sequence length="43" mass="4718">MLVIVVAFIAIFIAFSLSMFCVFACIVLLYCYASYMRIGIGSG</sequence>
<name>T2PKL6_9BIFI</name>
<gene>
    <name evidence="2" type="ORF">HMPREF1577_00806</name>
</gene>
<dbReference type="EMBL" id="ATJN01000040">
    <property type="protein sequence ID" value="EPI52254.1"/>
    <property type="molecule type" value="Genomic_DNA"/>
</dbReference>
<comment type="caution">
    <text evidence="2">The sequence shown here is derived from an EMBL/GenBank/DDBJ whole genome shotgun (WGS) entry which is preliminary data.</text>
</comment>
<evidence type="ECO:0000256" key="1">
    <source>
        <dbReference type="SAM" id="Phobius"/>
    </source>
</evidence>
<dbReference type="HOGENOM" id="CLU_3234062_0_0_11"/>
<organism evidence="2 3">
    <name type="scientific">Gardnerella pickettii JCP8017A</name>
    <dbReference type="NCBI Taxonomy" id="1261062"/>
    <lineage>
        <taxon>Bacteria</taxon>
        <taxon>Bacillati</taxon>
        <taxon>Actinomycetota</taxon>
        <taxon>Actinomycetes</taxon>
        <taxon>Bifidobacteriales</taxon>
        <taxon>Bifidobacteriaceae</taxon>
        <taxon>Gardnerella</taxon>
        <taxon>Gardnerella pickettii</taxon>
    </lineage>
</organism>
<dbReference type="Proteomes" id="UP000015779">
    <property type="component" value="Unassembled WGS sequence"/>
</dbReference>
<keyword evidence="1" id="KW-0812">Transmembrane</keyword>
<proteinExistence type="predicted"/>
<accession>T2PKL6</accession>
<keyword evidence="1" id="KW-1133">Transmembrane helix</keyword>
<evidence type="ECO:0000313" key="3">
    <source>
        <dbReference type="Proteomes" id="UP000015779"/>
    </source>
</evidence>
<evidence type="ECO:0000313" key="2">
    <source>
        <dbReference type="EMBL" id="EPI52254.1"/>
    </source>
</evidence>
<reference evidence="2 3" key="1">
    <citation type="submission" date="2013-06" db="EMBL/GenBank/DDBJ databases">
        <authorList>
            <person name="Weinstock G."/>
            <person name="Sodergren E."/>
            <person name="Lobos E.A."/>
            <person name="Fulton L."/>
            <person name="Fulton R."/>
            <person name="Courtney L."/>
            <person name="Fronick C."/>
            <person name="O'Laughlin M."/>
            <person name="Godfrey J."/>
            <person name="Wilson R.M."/>
            <person name="Miner T."/>
            <person name="Farmer C."/>
            <person name="Delehaunty K."/>
            <person name="Cordes M."/>
            <person name="Minx P."/>
            <person name="Tomlinson C."/>
            <person name="Chen J."/>
            <person name="Wollam A."/>
            <person name="Pepin K.H."/>
            <person name="Bhonagiri V."/>
            <person name="Zhang X."/>
            <person name="Warren W."/>
            <person name="Mitreva M."/>
            <person name="Mardis E.R."/>
            <person name="Wilson R.K."/>
        </authorList>
    </citation>
    <scope>NUCLEOTIDE SEQUENCE [LARGE SCALE GENOMIC DNA]</scope>
    <source>
        <strain evidence="2 3">JCP8017A</strain>
    </source>
</reference>
<protein>
    <submittedName>
        <fullName evidence="2">Uncharacterized protein</fullName>
    </submittedName>
</protein>
<keyword evidence="1" id="KW-0472">Membrane</keyword>